<dbReference type="GO" id="GO:0030288">
    <property type="term" value="C:outer membrane-bounded periplasmic space"/>
    <property type="evidence" value="ECO:0007669"/>
    <property type="project" value="TreeGrafter"/>
</dbReference>
<reference evidence="3 4" key="1">
    <citation type="submission" date="2018-06" db="EMBL/GenBank/DDBJ databases">
        <authorList>
            <consortium name="Pathogen Informatics"/>
            <person name="Doyle S."/>
        </authorList>
    </citation>
    <scope>NUCLEOTIDE SEQUENCE [LARGE SCALE GENOMIC DNA]</scope>
    <source>
        <strain evidence="3 4">NCTC10571</strain>
    </source>
</reference>
<keyword evidence="2" id="KW-0812">Transmembrane</keyword>
<dbReference type="Gene3D" id="3.40.190.10">
    <property type="entry name" value="Periplasmic binding protein-like II"/>
    <property type="match status" value="2"/>
</dbReference>
<evidence type="ECO:0000256" key="2">
    <source>
        <dbReference type="SAM" id="Phobius"/>
    </source>
</evidence>
<accession>A0A378NXP9</accession>
<sequence length="367" mass="41948">MTLIACFLLNKEIISTGSESMRRYIPLLIIGLCIVFMVLATLLYTTQSVGKKEQANKFIPVTKTLTVYTTIPVEMASIIASEYQKDANIQVNFIPIAKEDLINNFQHNNIKDVDMVLADSTVLEELKSLNALTSNISEEEDIVKERFKDNNNSWIGVWYDPIVFCYNLDYVKNNWQIPLTWNDLAQNNNIKIAMTDFMVASAAANVLYSLSQDKNIDNTMLLMQQIHAKVVRYAKYLSTPVRMVGMGEADVAIAVQSETLRYINDNYPISIIYPKDGTAYQLTAVGIVKDSNQQVEANNFIKWLLGDDIQISLQKNRYYYVPTNYTSLTYKEFAGKNIRFLEKNNIFDENAKKAILDEWVTNVRLKN</sequence>
<keyword evidence="1" id="KW-0732">Signal</keyword>
<evidence type="ECO:0000313" key="4">
    <source>
        <dbReference type="Proteomes" id="UP000255234"/>
    </source>
</evidence>
<feature type="transmembrane region" description="Helical" evidence="2">
    <location>
        <begin position="24"/>
        <end position="44"/>
    </location>
</feature>
<keyword evidence="2" id="KW-1133">Transmembrane helix</keyword>
<dbReference type="PANTHER" id="PTHR30006">
    <property type="entry name" value="THIAMINE-BINDING PERIPLASMIC PROTEIN-RELATED"/>
    <property type="match status" value="1"/>
</dbReference>
<organism evidence="3 4">
    <name type="scientific">Megamonas hypermegale</name>
    <dbReference type="NCBI Taxonomy" id="158847"/>
    <lineage>
        <taxon>Bacteria</taxon>
        <taxon>Bacillati</taxon>
        <taxon>Bacillota</taxon>
        <taxon>Negativicutes</taxon>
        <taxon>Selenomonadales</taxon>
        <taxon>Selenomonadaceae</taxon>
        <taxon>Megamonas</taxon>
    </lineage>
</organism>
<proteinExistence type="predicted"/>
<dbReference type="PANTHER" id="PTHR30006:SF2">
    <property type="entry name" value="ABC TRANSPORTER SUBSTRATE-BINDING PROTEIN"/>
    <property type="match status" value="1"/>
</dbReference>
<dbReference type="AlphaFoldDB" id="A0A378NXP9"/>
<dbReference type="GO" id="GO:0030975">
    <property type="term" value="F:thiamine binding"/>
    <property type="evidence" value="ECO:0007669"/>
    <property type="project" value="TreeGrafter"/>
</dbReference>
<dbReference type="GO" id="GO:0030976">
    <property type="term" value="F:thiamine pyrophosphate binding"/>
    <property type="evidence" value="ECO:0007669"/>
    <property type="project" value="TreeGrafter"/>
</dbReference>
<dbReference type="GO" id="GO:0015888">
    <property type="term" value="P:thiamine transport"/>
    <property type="evidence" value="ECO:0007669"/>
    <property type="project" value="TreeGrafter"/>
</dbReference>
<protein>
    <submittedName>
        <fullName evidence="3">ABC-type thiamine transport system, periplasmic component</fullName>
    </submittedName>
</protein>
<dbReference type="Proteomes" id="UP000255234">
    <property type="component" value="Unassembled WGS sequence"/>
</dbReference>
<name>A0A378NXP9_9FIRM</name>
<dbReference type="EMBL" id="UGPP01000001">
    <property type="protein sequence ID" value="STY70758.1"/>
    <property type="molecule type" value="Genomic_DNA"/>
</dbReference>
<evidence type="ECO:0000313" key="3">
    <source>
        <dbReference type="EMBL" id="STY70758.1"/>
    </source>
</evidence>
<dbReference type="SUPFAM" id="SSF53850">
    <property type="entry name" value="Periplasmic binding protein-like II"/>
    <property type="match status" value="1"/>
</dbReference>
<gene>
    <name evidence="3" type="ORF">NCTC10571_00900</name>
</gene>
<dbReference type="Pfam" id="PF13343">
    <property type="entry name" value="SBP_bac_6"/>
    <property type="match status" value="1"/>
</dbReference>
<keyword evidence="2" id="KW-0472">Membrane</keyword>
<evidence type="ECO:0000256" key="1">
    <source>
        <dbReference type="ARBA" id="ARBA00022729"/>
    </source>
</evidence>